<dbReference type="Gene3D" id="1.10.10.10">
    <property type="entry name" value="Winged helix-like DNA-binding domain superfamily/Winged helix DNA-binding domain"/>
    <property type="match status" value="1"/>
</dbReference>
<keyword evidence="3 6" id="KW-0067">ATP-binding</keyword>
<keyword evidence="2" id="KW-0547">Nucleotide-binding</keyword>
<accession>A0A8J7YV90</accession>
<dbReference type="EMBL" id="JAACVF010000122">
    <property type="protein sequence ID" value="NCN65317.1"/>
    <property type="molecule type" value="Genomic_DNA"/>
</dbReference>
<gene>
    <name evidence="6" type="ORF">GW910_04575</name>
</gene>
<sequence>MKINDIQRIEFFNREKEKQEILNILRTEPQIINFIYGPINSGKTTLITNLIENLSENYVVFYINLRQNPFSTYKDFLEELFDTDFEEDMVEKKIKKAIPDAIADLKTVFGIPIPLKLFERIFSSEDPKSAFRYLLKIMRKVKEHNKIPVLIIDELRVIGDLNVDGKLIYKLFNFFIALTKELRVCHVFALSSDSLFIEKVYNEAMLQDRCKYLLVDDFDKETTKKFLEKYTLNKEEQEIVWNSFGGKPIFLSNCININFAGKDINEEIRKILKMRKGQIEEIIYTLKDENEEMFKGCTDVLEKFRNSDNFDYLNVTKYIRFLCEKNIIFVNSAEKNIKAQSKINLIAIKEILKEMTN</sequence>
<dbReference type="PANTHER" id="PTHR37096:SF1">
    <property type="entry name" value="AAA+ ATPASE DOMAIN-CONTAINING PROTEIN"/>
    <property type="match status" value="1"/>
</dbReference>
<protein>
    <submittedName>
        <fullName evidence="6">ATP-binding protein</fullName>
    </submittedName>
</protein>
<evidence type="ECO:0000256" key="2">
    <source>
        <dbReference type="ARBA" id="ARBA00022741"/>
    </source>
</evidence>
<feature type="domain" description="Uncharacterized ATP-binding protein MJ1010-like C-terminal" evidence="5">
    <location>
        <begin position="269"/>
        <end position="352"/>
    </location>
</feature>
<comment type="caution">
    <text evidence="6">The sequence shown here is derived from an EMBL/GenBank/DDBJ whole genome shotgun (WGS) entry which is preliminary data.</text>
</comment>
<feature type="domain" description="ATPase" evidence="4">
    <location>
        <begin position="11"/>
        <end position="252"/>
    </location>
</feature>
<organism evidence="6 7">
    <name type="scientific">Candidatus Altarchaeum hamiconexum</name>
    <dbReference type="NCBI Taxonomy" id="1803513"/>
    <lineage>
        <taxon>Archaea</taxon>
        <taxon>Candidatus Altarchaeota</taxon>
        <taxon>Candidatus Altiarchaeia</taxon>
        <taxon>Candidatus Altarchaeales</taxon>
        <taxon>Candidatus Altarchaeaceae</taxon>
        <taxon>Candidatus Altarchaeum</taxon>
    </lineage>
</organism>
<evidence type="ECO:0000313" key="7">
    <source>
        <dbReference type="Proteomes" id="UP000768163"/>
    </source>
</evidence>
<dbReference type="InterPro" id="IPR027417">
    <property type="entry name" value="P-loop_NTPase"/>
</dbReference>
<dbReference type="AlphaFoldDB" id="A0A8J7YV90"/>
<dbReference type="GO" id="GO:0005524">
    <property type="term" value="F:ATP binding"/>
    <property type="evidence" value="ECO:0007669"/>
    <property type="project" value="UniProtKB-KW"/>
</dbReference>
<dbReference type="InterPro" id="IPR011579">
    <property type="entry name" value="ATPase_dom"/>
</dbReference>
<dbReference type="InterPro" id="IPR049081">
    <property type="entry name" value="MJ1010-like_2nd"/>
</dbReference>
<dbReference type="SUPFAM" id="SSF52540">
    <property type="entry name" value="P-loop containing nucleoside triphosphate hydrolases"/>
    <property type="match status" value="1"/>
</dbReference>
<dbReference type="Pfam" id="PF01637">
    <property type="entry name" value="ATPase_2"/>
    <property type="match status" value="1"/>
</dbReference>
<name>A0A8J7YV90_9ARCH</name>
<evidence type="ECO:0000259" key="4">
    <source>
        <dbReference type="Pfam" id="PF01637"/>
    </source>
</evidence>
<dbReference type="Proteomes" id="UP000768163">
    <property type="component" value="Unassembled WGS sequence"/>
</dbReference>
<dbReference type="Pfam" id="PF21690">
    <property type="entry name" value="MJ1010-like_2nd"/>
    <property type="match status" value="1"/>
</dbReference>
<evidence type="ECO:0000256" key="1">
    <source>
        <dbReference type="ARBA" id="ARBA00006755"/>
    </source>
</evidence>
<dbReference type="Gene3D" id="3.40.50.300">
    <property type="entry name" value="P-loop containing nucleotide triphosphate hydrolases"/>
    <property type="match status" value="1"/>
</dbReference>
<dbReference type="PANTHER" id="PTHR37096">
    <property type="entry name" value="YALI0E33429P"/>
    <property type="match status" value="1"/>
</dbReference>
<proteinExistence type="inferred from homology"/>
<comment type="similarity">
    <text evidence="1">Belongs to the archaeal ATPase family.</text>
</comment>
<evidence type="ECO:0000256" key="3">
    <source>
        <dbReference type="ARBA" id="ARBA00022840"/>
    </source>
</evidence>
<evidence type="ECO:0000259" key="5">
    <source>
        <dbReference type="Pfam" id="PF21690"/>
    </source>
</evidence>
<dbReference type="InterPro" id="IPR036388">
    <property type="entry name" value="WH-like_DNA-bd_sf"/>
</dbReference>
<evidence type="ECO:0000313" key="6">
    <source>
        <dbReference type="EMBL" id="NCN65317.1"/>
    </source>
</evidence>
<reference evidence="6" key="1">
    <citation type="submission" date="2019-11" db="EMBL/GenBank/DDBJ databases">
        <title>Lipid analysis of CO2-rich subsurface aquifers suggests an autotrophy-based deep biosphere with lysolipids enriched in CPR bacteria.</title>
        <authorList>
            <person name="Probst A.J."/>
            <person name="Elling F.J."/>
            <person name="Castelle C.J."/>
            <person name="Zhu Q."/>
            <person name="Elvert M."/>
            <person name="Birarda G."/>
            <person name="Holman H.-Y."/>
            <person name="Lane K.R."/>
            <person name="Ladd B."/>
            <person name="Ryan M.C."/>
            <person name="Woyke T."/>
            <person name="Hinrichs K.-U."/>
            <person name="Banfield J.F."/>
        </authorList>
    </citation>
    <scope>NUCLEOTIDE SEQUENCE</scope>
    <source>
        <strain evidence="6">CG_2015-01_33_1645</strain>
    </source>
</reference>
<dbReference type="InterPro" id="IPR051667">
    <property type="entry name" value="Archaeal_ATPase_domain"/>
</dbReference>